<gene>
    <name evidence="5" type="ORF">LSH36_31g01017</name>
</gene>
<keyword evidence="1 2" id="KW-0539">Nucleus</keyword>
<protein>
    <recommendedName>
        <fullName evidence="4">Homeobox domain-containing protein</fullName>
    </recommendedName>
</protein>
<evidence type="ECO:0000313" key="6">
    <source>
        <dbReference type="Proteomes" id="UP001208570"/>
    </source>
</evidence>
<dbReference type="SMART" id="SM00389">
    <property type="entry name" value="HOX"/>
    <property type="match status" value="1"/>
</dbReference>
<feature type="region of interest" description="Disordered" evidence="3">
    <location>
        <begin position="422"/>
        <end position="468"/>
    </location>
</feature>
<evidence type="ECO:0000256" key="3">
    <source>
        <dbReference type="SAM" id="MobiDB-lite"/>
    </source>
</evidence>
<dbReference type="Pfam" id="PF00046">
    <property type="entry name" value="Homeodomain"/>
    <property type="match status" value="1"/>
</dbReference>
<keyword evidence="6" id="KW-1185">Reference proteome</keyword>
<evidence type="ECO:0000256" key="2">
    <source>
        <dbReference type="RuleBase" id="RU000682"/>
    </source>
</evidence>
<dbReference type="GO" id="GO:0003677">
    <property type="term" value="F:DNA binding"/>
    <property type="evidence" value="ECO:0007669"/>
    <property type="project" value="UniProtKB-UniRule"/>
</dbReference>
<dbReference type="EMBL" id="JAODUP010000031">
    <property type="protein sequence ID" value="KAK2167187.1"/>
    <property type="molecule type" value="Genomic_DNA"/>
</dbReference>
<dbReference type="InterPro" id="IPR001356">
    <property type="entry name" value="HD"/>
</dbReference>
<evidence type="ECO:0000313" key="5">
    <source>
        <dbReference type="EMBL" id="KAK2167187.1"/>
    </source>
</evidence>
<name>A0AAD9K9H3_9ANNE</name>
<feature type="DNA-binding region" description="Homeobox" evidence="1">
    <location>
        <begin position="116"/>
        <end position="175"/>
    </location>
</feature>
<accession>A0AAD9K9H3</accession>
<feature type="compositionally biased region" description="Basic and acidic residues" evidence="3">
    <location>
        <begin position="440"/>
        <end position="450"/>
    </location>
</feature>
<feature type="region of interest" description="Disordered" evidence="3">
    <location>
        <begin position="362"/>
        <end position="396"/>
    </location>
</feature>
<feature type="compositionally biased region" description="Acidic residues" evidence="3">
    <location>
        <begin position="430"/>
        <end position="439"/>
    </location>
</feature>
<dbReference type="SUPFAM" id="SSF46689">
    <property type="entry name" value="Homeodomain-like"/>
    <property type="match status" value="1"/>
</dbReference>
<dbReference type="InterPro" id="IPR009057">
    <property type="entry name" value="Homeodomain-like_sf"/>
</dbReference>
<dbReference type="Gene3D" id="1.10.10.60">
    <property type="entry name" value="Homeodomain-like"/>
    <property type="match status" value="1"/>
</dbReference>
<evidence type="ECO:0000259" key="4">
    <source>
        <dbReference type="PROSITE" id="PS50071"/>
    </source>
</evidence>
<keyword evidence="1 2" id="KW-0371">Homeobox</keyword>
<feature type="domain" description="Homeobox" evidence="4">
    <location>
        <begin position="114"/>
        <end position="174"/>
    </location>
</feature>
<dbReference type="AlphaFoldDB" id="A0AAD9K9H3"/>
<proteinExistence type="predicted"/>
<evidence type="ECO:0000256" key="1">
    <source>
        <dbReference type="PROSITE-ProRule" id="PRU00108"/>
    </source>
</evidence>
<feature type="region of interest" description="Disordered" evidence="3">
    <location>
        <begin position="239"/>
        <end position="260"/>
    </location>
</feature>
<dbReference type="CDD" id="cd00086">
    <property type="entry name" value="homeodomain"/>
    <property type="match status" value="1"/>
</dbReference>
<reference evidence="5" key="1">
    <citation type="journal article" date="2023" name="Mol. Biol. Evol.">
        <title>Third-Generation Sequencing Reveals the Adaptive Role of the Epigenome in Three Deep-Sea Polychaetes.</title>
        <authorList>
            <person name="Perez M."/>
            <person name="Aroh O."/>
            <person name="Sun Y."/>
            <person name="Lan Y."/>
            <person name="Juniper S.K."/>
            <person name="Young C.R."/>
            <person name="Angers B."/>
            <person name="Qian P.Y."/>
        </authorList>
    </citation>
    <scope>NUCLEOTIDE SEQUENCE</scope>
    <source>
        <strain evidence="5">P08H-3</strain>
    </source>
</reference>
<keyword evidence="1 2" id="KW-0238">DNA-binding</keyword>
<feature type="compositionally biased region" description="Low complexity" evidence="3">
    <location>
        <begin position="247"/>
        <end position="260"/>
    </location>
</feature>
<dbReference type="Proteomes" id="UP001208570">
    <property type="component" value="Unassembled WGS sequence"/>
</dbReference>
<feature type="compositionally biased region" description="Low complexity" evidence="3">
    <location>
        <begin position="363"/>
        <end position="380"/>
    </location>
</feature>
<sequence length="676" mass="73347">MLGSEPSPGTPGEREHDINRGIMAAQQGGMGGVPYAYNLPNQAHLPPSVESSFYPSPWAAPGYGIFPFGPPGMMMPGLPPGVAPPATDFSTNDLAPPITYLDRRKDASVNSPPVPPTRERFSYTRYQLELLAVIYKHIRYPNSMQKQLVAKRVGITREQVKVWFQNRRRKDVVGKTSVKDEYLQTTARRMVPTDVIGSVLDELLAYKNNDKEKKVKHAMNLNLDEKKRKAAIREANGRMMSPASTGTDTNVSLSSDSSPSTTVGSPLCDAIFADVYQQNGDTVKQEQCCSETGSYPSSRTSDIISDANGSLLSPTLGQGIALSVPHSLETPSHTSTGNHQNGDVLLKTITGIGSLTPLRTIVTDTDSNDSSSTHQSSASRHSSEVGRSSEREDSKPAEFVSSIDILGPPNTIVIHPHSVVSLKRSRSEDSSSEEDDAEVEPPRKRQERLAQTDGVPPNAVAPLSGPIRFSPSTAIGGQIPLSVQVPRHRRSPEEHLDPVREGEDKLLTTVSSLPDPLSWPPPQWAPRPAEGPAHVYHVPALPTDAEFGQYSRDSPYAVQALLRSSSGAALDRDVVRDLYGIPQIGAYPWDRSSGGGGDNGVDSATKQNCDKSLLNQISFLSPECSKLGSFAYDNTSCYPPMANGRQDVFTPWMSYPNTCPSFVHPIPQENCTENDV</sequence>
<dbReference type="GO" id="GO:0005634">
    <property type="term" value="C:nucleus"/>
    <property type="evidence" value="ECO:0007669"/>
    <property type="project" value="UniProtKB-SubCell"/>
</dbReference>
<dbReference type="PROSITE" id="PS50071">
    <property type="entry name" value="HOMEOBOX_2"/>
    <property type="match status" value="1"/>
</dbReference>
<comment type="subcellular location">
    <subcellularLocation>
        <location evidence="1 2">Nucleus</location>
    </subcellularLocation>
</comment>
<feature type="compositionally biased region" description="Basic and acidic residues" evidence="3">
    <location>
        <begin position="381"/>
        <end position="396"/>
    </location>
</feature>
<comment type="caution">
    <text evidence="5">The sequence shown here is derived from an EMBL/GenBank/DDBJ whole genome shotgun (WGS) entry which is preliminary data.</text>
</comment>
<organism evidence="5 6">
    <name type="scientific">Paralvinella palmiformis</name>
    <dbReference type="NCBI Taxonomy" id="53620"/>
    <lineage>
        <taxon>Eukaryota</taxon>
        <taxon>Metazoa</taxon>
        <taxon>Spiralia</taxon>
        <taxon>Lophotrochozoa</taxon>
        <taxon>Annelida</taxon>
        <taxon>Polychaeta</taxon>
        <taxon>Sedentaria</taxon>
        <taxon>Canalipalpata</taxon>
        <taxon>Terebellida</taxon>
        <taxon>Terebelliformia</taxon>
        <taxon>Alvinellidae</taxon>
        <taxon>Paralvinella</taxon>
    </lineage>
</organism>